<accession>A0ABW4XUK5</accession>
<feature type="domain" description="DUF7088" evidence="3">
    <location>
        <begin position="33"/>
        <end position="139"/>
    </location>
</feature>
<dbReference type="InterPro" id="IPR019863">
    <property type="entry name" value="Motility-assoc_ABC-rel_GldG"/>
</dbReference>
<dbReference type="Pfam" id="PF09822">
    <property type="entry name" value="ABC_transp_aux"/>
    <property type="match status" value="1"/>
</dbReference>
<organism evidence="4 5">
    <name type="scientific">Flagellimonas iocasae</name>
    <dbReference type="NCBI Taxonomy" id="2055905"/>
    <lineage>
        <taxon>Bacteria</taxon>
        <taxon>Pseudomonadati</taxon>
        <taxon>Bacteroidota</taxon>
        <taxon>Flavobacteriia</taxon>
        <taxon>Flavobacteriales</taxon>
        <taxon>Flavobacteriaceae</taxon>
        <taxon>Flagellimonas</taxon>
    </lineage>
</organism>
<name>A0ABW4XUK5_9FLAO</name>
<dbReference type="InterPro" id="IPR019196">
    <property type="entry name" value="ABC_transp_unknown"/>
</dbReference>
<sequence>MKKFLISIAVALVAVVVLNIVASFAYTRFDLTEDQRYTLSEPAIEVAQEFDSPVVIDVLLDGTIPPEFSKLKTETIQLLESFASKNKNITYNLVDPLEDESQAEQTIAELQSFGLKPASVQIEENGKVSQQLVFPWAMVNYGNQTVKVALLKNKIGSSAEERINNSVQQLEYAFADAFTKLNITEKKSIAVIKGNGELPDIYLADYLTTIRDYYNIAAITLDSVASNPQKVLDQLKGFDMALIAKPTEAFSDQEKYVMDQYVVNGGKSIWLVDQVAMEMDSILAGGGSAFALPRELNLKDFFFKYGVRINPVLVNDLYFTQIVLATGEGNDSQFDPVPWYYNPMVFSKNDHPINTNIEAVRYQFTSPIEVLENEYDKTILLQSSPLSKTDGTPRQISLDILNNPPDQETYTPGNMPLAVLIEGDFVSMYKNRVKPLKLENAREEGLANKMIVISDGDVIKNQLRNGRPLELGYDKWTSSFYGNKEFLVNCTNYLLDNGGLINIRSKKVSIPLLDVKKIAAEKTKWQLLNIGVPVLLTLLFGVFFSYYRKRKFAT</sequence>
<keyword evidence="1" id="KW-0812">Transmembrane</keyword>
<dbReference type="Pfam" id="PF23357">
    <property type="entry name" value="DUF7088"/>
    <property type="match status" value="1"/>
</dbReference>
<keyword evidence="1" id="KW-0472">Membrane</keyword>
<proteinExistence type="predicted"/>
<reference evidence="5" key="1">
    <citation type="journal article" date="2019" name="Int. J. Syst. Evol. Microbiol.">
        <title>The Global Catalogue of Microorganisms (GCM) 10K type strain sequencing project: providing services to taxonomists for standard genome sequencing and annotation.</title>
        <authorList>
            <consortium name="The Broad Institute Genomics Platform"/>
            <consortium name="The Broad Institute Genome Sequencing Center for Infectious Disease"/>
            <person name="Wu L."/>
            <person name="Ma J."/>
        </authorList>
    </citation>
    <scope>NUCLEOTIDE SEQUENCE [LARGE SCALE GENOMIC DNA]</scope>
    <source>
        <strain evidence="5">JCM 3389</strain>
    </source>
</reference>
<evidence type="ECO:0000259" key="2">
    <source>
        <dbReference type="Pfam" id="PF09822"/>
    </source>
</evidence>
<gene>
    <name evidence="4" type="primary">gldG</name>
    <name evidence="4" type="ORF">ACFSJE_03525</name>
</gene>
<feature type="domain" description="ABC-type uncharacterised transport system" evidence="2">
    <location>
        <begin position="186"/>
        <end position="490"/>
    </location>
</feature>
<evidence type="ECO:0000313" key="5">
    <source>
        <dbReference type="Proteomes" id="UP001597342"/>
    </source>
</evidence>
<evidence type="ECO:0000259" key="3">
    <source>
        <dbReference type="Pfam" id="PF23357"/>
    </source>
</evidence>
<protein>
    <submittedName>
        <fullName evidence="4">Gliding motility-associated ABC transporter substrate-binding protein GldG</fullName>
    </submittedName>
</protein>
<evidence type="ECO:0000256" key="1">
    <source>
        <dbReference type="SAM" id="Phobius"/>
    </source>
</evidence>
<keyword evidence="1" id="KW-1133">Transmembrane helix</keyword>
<dbReference type="NCBIfam" id="TIGR03521">
    <property type="entry name" value="GldG"/>
    <property type="match status" value="1"/>
</dbReference>
<dbReference type="Proteomes" id="UP001597342">
    <property type="component" value="Unassembled WGS sequence"/>
</dbReference>
<dbReference type="InterPro" id="IPR055396">
    <property type="entry name" value="DUF7088"/>
</dbReference>
<dbReference type="EMBL" id="JBHUHU010000001">
    <property type="protein sequence ID" value="MFD2098829.1"/>
    <property type="molecule type" value="Genomic_DNA"/>
</dbReference>
<feature type="transmembrane region" description="Helical" evidence="1">
    <location>
        <begin position="525"/>
        <end position="547"/>
    </location>
</feature>
<evidence type="ECO:0000313" key="4">
    <source>
        <dbReference type="EMBL" id="MFD2098829.1"/>
    </source>
</evidence>
<comment type="caution">
    <text evidence="4">The sequence shown here is derived from an EMBL/GenBank/DDBJ whole genome shotgun (WGS) entry which is preliminary data.</text>
</comment>
<dbReference type="RefSeq" id="WP_379829596.1">
    <property type="nucleotide sequence ID" value="NZ_JBHUHU010000001.1"/>
</dbReference>
<keyword evidence="5" id="KW-1185">Reference proteome</keyword>